<feature type="transmembrane region" description="Helical" evidence="1">
    <location>
        <begin position="134"/>
        <end position="150"/>
    </location>
</feature>
<feature type="transmembrane region" description="Helical" evidence="1">
    <location>
        <begin position="106"/>
        <end position="128"/>
    </location>
</feature>
<keyword evidence="1" id="KW-0812">Transmembrane</keyword>
<dbReference type="PATRIC" id="fig|1150625.3.peg.2163"/>
<proteinExistence type="predicted"/>
<dbReference type="EMBL" id="LDYG01000031">
    <property type="protein sequence ID" value="KUP06012.1"/>
    <property type="molecule type" value="Genomic_DNA"/>
</dbReference>
<name>A0A147K7N6_9BACI</name>
<dbReference type="STRING" id="1150625.Q75_10150"/>
<keyword evidence="1" id="KW-0472">Membrane</keyword>
<evidence type="ECO:0000313" key="3">
    <source>
        <dbReference type="Proteomes" id="UP000074108"/>
    </source>
</evidence>
<reference evidence="2 3" key="1">
    <citation type="journal article" date="2016" name="Front. Microbiol.">
        <title>Microevolution Analysis of Bacillus coahuilensis Unveils Differences in Phosphorus Acquisition Strategies and Their Regulation.</title>
        <authorList>
            <person name="Gomez-Lunar Z."/>
            <person name="Hernandez-Gonzalez I."/>
            <person name="Rodriguez-Torres M.D."/>
            <person name="Souza V."/>
            <person name="Olmedo-Alvarez G."/>
        </authorList>
    </citation>
    <scope>NUCLEOTIDE SEQUENCE [LARGE SCALE GENOMIC DNA]</scope>
    <source>
        <strain evidence="3">p1.1.43</strain>
    </source>
</reference>
<dbReference type="Proteomes" id="UP000074108">
    <property type="component" value="Unassembled WGS sequence"/>
</dbReference>
<dbReference type="RefSeq" id="WP_010173624.1">
    <property type="nucleotide sequence ID" value="NZ_LDYG01000031.1"/>
</dbReference>
<evidence type="ECO:0008006" key="4">
    <source>
        <dbReference type="Google" id="ProtNLM"/>
    </source>
</evidence>
<evidence type="ECO:0000256" key="1">
    <source>
        <dbReference type="SAM" id="Phobius"/>
    </source>
</evidence>
<evidence type="ECO:0000313" key="2">
    <source>
        <dbReference type="EMBL" id="KUP06012.1"/>
    </source>
</evidence>
<protein>
    <recommendedName>
        <fullName evidence="4">DUF2157 domain-containing protein</fullName>
    </recommendedName>
</protein>
<dbReference type="AlphaFoldDB" id="A0A147K7N6"/>
<accession>A0A147K7N6</accession>
<feature type="transmembrane region" description="Helical" evidence="1">
    <location>
        <begin position="157"/>
        <end position="174"/>
    </location>
</feature>
<organism evidence="2 3">
    <name type="scientific">Bacillus coahuilensis p1.1.43</name>
    <dbReference type="NCBI Taxonomy" id="1150625"/>
    <lineage>
        <taxon>Bacteria</taxon>
        <taxon>Bacillati</taxon>
        <taxon>Bacillota</taxon>
        <taxon>Bacilli</taxon>
        <taxon>Bacillales</taxon>
        <taxon>Bacillaceae</taxon>
        <taxon>Bacillus</taxon>
    </lineage>
</organism>
<feature type="transmembrane region" description="Helical" evidence="1">
    <location>
        <begin position="78"/>
        <end position="99"/>
    </location>
</feature>
<dbReference type="OrthoDB" id="2380880at2"/>
<comment type="caution">
    <text evidence="2">The sequence shown here is derived from an EMBL/GenBank/DDBJ whole genome shotgun (WGS) entry which is preliminary data.</text>
</comment>
<keyword evidence="1" id="KW-1133">Transmembrane helix</keyword>
<feature type="transmembrane region" description="Helical" evidence="1">
    <location>
        <begin position="54"/>
        <end position="72"/>
    </location>
</feature>
<keyword evidence="3" id="KW-1185">Reference proteome</keyword>
<gene>
    <name evidence="2" type="ORF">Q75_10150</name>
</gene>
<sequence>MNKQRKDILIQEIKYWKENQLLPSHYCDFLLSLYTEGNRPVETERKEKKNGFSFVWLFLCLLTLPLSLFVLYFTELSIILQTGILLTFVILLFFISFYYSTKINRVIIQSIMLLQIFLTTMFLSEVLFGPSPSIIKGTVVINCLVWIVIGRFSQQKYFMVAGVMGCCIVGVSIFV</sequence>